<evidence type="ECO:0000313" key="6">
    <source>
        <dbReference type="EMBL" id="NYI86347.1"/>
    </source>
</evidence>
<keyword evidence="2" id="KW-0479">Metal-binding</keyword>
<organism evidence="6 7">
    <name type="scientific">Saccharopolyspora hordei</name>
    <dbReference type="NCBI Taxonomy" id="1838"/>
    <lineage>
        <taxon>Bacteria</taxon>
        <taxon>Bacillati</taxon>
        <taxon>Actinomycetota</taxon>
        <taxon>Actinomycetes</taxon>
        <taxon>Pseudonocardiales</taxon>
        <taxon>Pseudonocardiaceae</taxon>
        <taxon>Saccharopolyspora</taxon>
    </lineage>
</organism>
<dbReference type="SUPFAM" id="SSF102215">
    <property type="entry name" value="Creatininase"/>
    <property type="match status" value="1"/>
</dbReference>
<dbReference type="InterPro" id="IPR003785">
    <property type="entry name" value="Creatininase/forma_Hydrolase"/>
</dbReference>
<dbReference type="Pfam" id="PF02633">
    <property type="entry name" value="Creatininase"/>
    <property type="match status" value="1"/>
</dbReference>
<reference evidence="6 7" key="1">
    <citation type="submission" date="2020-07" db="EMBL/GenBank/DDBJ databases">
        <title>Sequencing the genomes of 1000 actinobacteria strains.</title>
        <authorList>
            <person name="Klenk H.-P."/>
        </authorList>
    </citation>
    <scope>NUCLEOTIDE SEQUENCE [LARGE SCALE GENOMIC DNA]</scope>
    <source>
        <strain evidence="6 7">DSM 44065</strain>
    </source>
</reference>
<dbReference type="EMBL" id="JACCFJ010000001">
    <property type="protein sequence ID" value="NYI86347.1"/>
    <property type="molecule type" value="Genomic_DNA"/>
</dbReference>
<sequence length="242" mass="25049">MAEFLAELTWTELDRRGPVVLLPLGSCEQHGPHLPLDTDAAVATAVAERALAQLTSTVDVVVAPTQNYGASGEHESFPGTASIGHAALHHLVVELGRSVLRWADRLVVVNGHGGNLKSLVGAVRRLRDEGRDVAWWACGTGEPNAHAGRSETSLMHALRPESVRRGRIATGPSPSDDGLLDRLVAVGVRGVSPNGVLGDPAGATAAEGAELLAGMASALADAVCRWQVDSAGRLRAGVGVAP</sequence>
<evidence type="ECO:0000256" key="3">
    <source>
        <dbReference type="ARBA" id="ARBA00022801"/>
    </source>
</evidence>
<dbReference type="EC" id="3.5.2.10" evidence="6"/>
<comment type="similarity">
    <text evidence="5">Belongs to the creatininase superfamily.</text>
</comment>
<dbReference type="AlphaFoldDB" id="A0A853AUL4"/>
<dbReference type="GO" id="GO:0047789">
    <property type="term" value="F:creatininase activity"/>
    <property type="evidence" value="ECO:0007669"/>
    <property type="project" value="UniProtKB-EC"/>
</dbReference>
<proteinExistence type="inferred from homology"/>
<keyword evidence="3 6" id="KW-0378">Hydrolase</keyword>
<dbReference type="PANTHER" id="PTHR35005:SF1">
    <property type="entry name" value="2-AMINO-5-FORMYLAMINO-6-RIBOSYLAMINOPYRIMIDIN-4(3H)-ONE 5'-MONOPHOSPHATE DEFORMYLASE"/>
    <property type="match status" value="1"/>
</dbReference>
<accession>A0A853AUL4</accession>
<dbReference type="Gene3D" id="3.40.50.10310">
    <property type="entry name" value="Creatininase"/>
    <property type="match status" value="1"/>
</dbReference>
<dbReference type="GO" id="GO:0016811">
    <property type="term" value="F:hydrolase activity, acting on carbon-nitrogen (but not peptide) bonds, in linear amides"/>
    <property type="evidence" value="ECO:0007669"/>
    <property type="project" value="TreeGrafter"/>
</dbReference>
<dbReference type="InterPro" id="IPR024087">
    <property type="entry name" value="Creatininase-like_sf"/>
</dbReference>
<dbReference type="PANTHER" id="PTHR35005">
    <property type="entry name" value="3-DEHYDRO-SCYLLO-INOSOSE HYDROLASE"/>
    <property type="match status" value="1"/>
</dbReference>
<dbReference type="GO" id="GO:0046872">
    <property type="term" value="F:metal ion binding"/>
    <property type="evidence" value="ECO:0007669"/>
    <property type="project" value="UniProtKB-KW"/>
</dbReference>
<keyword evidence="7" id="KW-1185">Reference proteome</keyword>
<dbReference type="Proteomes" id="UP000587002">
    <property type="component" value="Unassembled WGS sequence"/>
</dbReference>
<dbReference type="NCBIfam" id="TIGR03964">
    <property type="entry name" value="mycofact_creat"/>
    <property type="match status" value="1"/>
</dbReference>
<dbReference type="InterPro" id="IPR023871">
    <property type="entry name" value="MftE"/>
</dbReference>
<evidence type="ECO:0000256" key="5">
    <source>
        <dbReference type="ARBA" id="ARBA00024029"/>
    </source>
</evidence>
<evidence type="ECO:0000256" key="4">
    <source>
        <dbReference type="ARBA" id="ARBA00022833"/>
    </source>
</evidence>
<comment type="caution">
    <text evidence="6">The sequence shown here is derived from an EMBL/GenBank/DDBJ whole genome shotgun (WGS) entry which is preliminary data.</text>
</comment>
<evidence type="ECO:0000313" key="7">
    <source>
        <dbReference type="Proteomes" id="UP000587002"/>
    </source>
</evidence>
<gene>
    <name evidence="6" type="ORF">HNR68_004977</name>
</gene>
<protein>
    <submittedName>
        <fullName evidence="6">Creatinine amidohydrolase</fullName>
        <ecNumber evidence="6">3.5.2.10</ecNumber>
    </submittedName>
</protein>
<name>A0A853AUL4_9PSEU</name>
<dbReference type="RefSeq" id="WP_179724131.1">
    <property type="nucleotide sequence ID" value="NZ_BAABFH010000001.1"/>
</dbReference>
<dbReference type="GO" id="GO:0009231">
    <property type="term" value="P:riboflavin biosynthetic process"/>
    <property type="evidence" value="ECO:0007669"/>
    <property type="project" value="TreeGrafter"/>
</dbReference>
<keyword evidence="4" id="KW-0862">Zinc</keyword>
<comment type="cofactor">
    <cofactor evidence="1">
        <name>Zn(2+)</name>
        <dbReference type="ChEBI" id="CHEBI:29105"/>
    </cofactor>
</comment>
<evidence type="ECO:0000256" key="1">
    <source>
        <dbReference type="ARBA" id="ARBA00001947"/>
    </source>
</evidence>
<evidence type="ECO:0000256" key="2">
    <source>
        <dbReference type="ARBA" id="ARBA00022723"/>
    </source>
</evidence>